<comment type="caution">
    <text evidence="7">The sequence shown here is derived from an EMBL/GenBank/DDBJ whole genome shotgun (WGS) entry which is preliminary data.</text>
</comment>
<proteinExistence type="inferred from homology"/>
<evidence type="ECO:0000256" key="3">
    <source>
        <dbReference type="ARBA" id="ARBA00022490"/>
    </source>
</evidence>
<keyword evidence="8" id="KW-1185">Reference proteome</keyword>
<comment type="similarity">
    <text evidence="6">Belongs to the PIERCE1 family.</text>
</comment>
<evidence type="ECO:0000256" key="4">
    <source>
        <dbReference type="ARBA" id="ARBA00023212"/>
    </source>
</evidence>
<reference evidence="7 8" key="1">
    <citation type="journal article" date="2018" name="Elife">
        <title>Firefly genomes illuminate parallel origins of bioluminescence in beetles.</title>
        <authorList>
            <person name="Fallon T.R."/>
            <person name="Lower S.E."/>
            <person name="Chang C.H."/>
            <person name="Bessho-Uehara M."/>
            <person name="Martin G.J."/>
            <person name="Bewick A.J."/>
            <person name="Behringer M."/>
            <person name="Debat H.J."/>
            <person name="Wong I."/>
            <person name="Day J.C."/>
            <person name="Suvorov A."/>
            <person name="Silva C.J."/>
            <person name="Stanger-Hall K.F."/>
            <person name="Hall D.W."/>
            <person name="Schmitz R.J."/>
            <person name="Nelson D.R."/>
            <person name="Lewis S.M."/>
            <person name="Shigenobu S."/>
            <person name="Bybee S.M."/>
            <person name="Larracuente A.M."/>
            <person name="Oba Y."/>
            <person name="Weng J.K."/>
        </authorList>
    </citation>
    <scope>NUCLEOTIDE SEQUENCE [LARGE SCALE GENOMIC DNA]</scope>
    <source>
        <strain evidence="7">1611_PpyrPB1</strain>
        <tissue evidence="7">Whole body</tissue>
    </source>
</reference>
<sequence>MHEAQMDCPNASGKFESALKTSDYYRTCKLPKRFEYPSWFYGYGLQRKPPEHPLYRTTTSEYGRHPPTVHTIPTSYYPNNQEFTKALAKAGNYRNYSLNTGMDRSIV</sequence>
<accession>A0A5N4AJU3</accession>
<dbReference type="GO" id="GO:0035082">
    <property type="term" value="P:axoneme assembly"/>
    <property type="evidence" value="ECO:0007669"/>
    <property type="project" value="InterPro"/>
</dbReference>
<dbReference type="InParanoid" id="A0A5N4AJU3"/>
<evidence type="ECO:0000256" key="6">
    <source>
        <dbReference type="ARBA" id="ARBA00038014"/>
    </source>
</evidence>
<dbReference type="AlphaFoldDB" id="A0A5N4AJU3"/>
<dbReference type="Pfam" id="PF14892">
    <property type="entry name" value="PIRC1_2"/>
    <property type="match status" value="1"/>
</dbReference>
<keyword evidence="4" id="KW-0206">Cytoskeleton</keyword>
<keyword evidence="3" id="KW-0963">Cytoplasm</keyword>
<dbReference type="FunCoup" id="A0A5N4AJU3">
    <property type="interactions" value="1"/>
</dbReference>
<evidence type="ECO:0000256" key="5">
    <source>
        <dbReference type="ARBA" id="ARBA00023273"/>
    </source>
</evidence>
<dbReference type="PANTHER" id="PTHR20899">
    <property type="entry name" value="PIERCE HOMOLOG"/>
    <property type="match status" value="1"/>
</dbReference>
<evidence type="ECO:0000256" key="1">
    <source>
        <dbReference type="ARBA" id="ARBA00004138"/>
    </source>
</evidence>
<dbReference type="OrthoDB" id="546383at2759"/>
<dbReference type="PANTHER" id="PTHR20899:SF1">
    <property type="entry name" value="PIERCER OF MICROTUBULE WALL 1 PROTEIN"/>
    <property type="match status" value="1"/>
</dbReference>
<evidence type="ECO:0000256" key="2">
    <source>
        <dbReference type="ARBA" id="ARBA00004245"/>
    </source>
</evidence>
<dbReference type="Proteomes" id="UP000327044">
    <property type="component" value="Unassembled WGS sequence"/>
</dbReference>
<dbReference type="GO" id="GO:0005879">
    <property type="term" value="C:axonemal microtubule"/>
    <property type="evidence" value="ECO:0007669"/>
    <property type="project" value="InterPro"/>
</dbReference>
<evidence type="ECO:0000313" key="8">
    <source>
        <dbReference type="Proteomes" id="UP000327044"/>
    </source>
</evidence>
<protein>
    <submittedName>
        <fullName evidence="7">Uncharacterized protein</fullName>
    </submittedName>
</protein>
<dbReference type="InterPro" id="IPR026507">
    <property type="entry name" value="PIRC1/2"/>
</dbReference>
<organism evidence="7 8">
    <name type="scientific">Photinus pyralis</name>
    <name type="common">Common eastern firefly</name>
    <name type="synonym">Lampyris pyralis</name>
    <dbReference type="NCBI Taxonomy" id="7054"/>
    <lineage>
        <taxon>Eukaryota</taxon>
        <taxon>Metazoa</taxon>
        <taxon>Ecdysozoa</taxon>
        <taxon>Arthropoda</taxon>
        <taxon>Hexapoda</taxon>
        <taxon>Insecta</taxon>
        <taxon>Pterygota</taxon>
        <taxon>Neoptera</taxon>
        <taxon>Endopterygota</taxon>
        <taxon>Coleoptera</taxon>
        <taxon>Polyphaga</taxon>
        <taxon>Elateriformia</taxon>
        <taxon>Elateroidea</taxon>
        <taxon>Lampyridae</taxon>
        <taxon>Lampyrinae</taxon>
        <taxon>Photinus</taxon>
    </lineage>
</organism>
<comment type="subcellular location">
    <subcellularLocation>
        <location evidence="1">Cell projection</location>
        <location evidence="1">Cilium</location>
    </subcellularLocation>
    <subcellularLocation>
        <location evidence="2">Cytoplasm</location>
        <location evidence="2">Cytoskeleton</location>
    </subcellularLocation>
</comment>
<dbReference type="EMBL" id="VVIM01000006">
    <property type="protein sequence ID" value="KAB0797488.1"/>
    <property type="molecule type" value="Genomic_DNA"/>
</dbReference>
<gene>
    <name evidence="7" type="ORF">PPYR_08481</name>
</gene>
<evidence type="ECO:0000313" key="7">
    <source>
        <dbReference type="EMBL" id="KAB0797488.1"/>
    </source>
</evidence>
<keyword evidence="5" id="KW-0966">Cell projection</keyword>
<name>A0A5N4AJU3_PHOPY</name>